<feature type="domain" description="J" evidence="2">
    <location>
        <begin position="146"/>
        <end position="199"/>
    </location>
</feature>
<protein>
    <recommendedName>
        <fullName evidence="2">J domain-containing protein</fullName>
    </recommendedName>
</protein>
<evidence type="ECO:0000256" key="1">
    <source>
        <dbReference type="ARBA" id="ARBA00023186"/>
    </source>
</evidence>
<dbReference type="EMBL" id="NRQW01000206">
    <property type="protein sequence ID" value="PLZ90730.1"/>
    <property type="molecule type" value="Genomic_DNA"/>
</dbReference>
<dbReference type="GO" id="GO:0051087">
    <property type="term" value="F:protein-folding chaperone binding"/>
    <property type="evidence" value="ECO:0007669"/>
    <property type="project" value="TreeGrafter"/>
</dbReference>
<dbReference type="PANTHER" id="PTHR44360:SF1">
    <property type="entry name" value="DNAJ HOMOLOG SUBFAMILY B MEMBER 9"/>
    <property type="match status" value="1"/>
</dbReference>
<dbReference type="PROSITE" id="PS50076">
    <property type="entry name" value="DNAJ_2"/>
    <property type="match status" value="1"/>
</dbReference>
<dbReference type="Proteomes" id="UP000235036">
    <property type="component" value="Unassembled WGS sequence"/>
</dbReference>
<organism evidence="3 4">
    <name type="scientific">Fischerella muscicola CCMEE 5323</name>
    <dbReference type="NCBI Taxonomy" id="2019572"/>
    <lineage>
        <taxon>Bacteria</taxon>
        <taxon>Bacillati</taxon>
        <taxon>Cyanobacteriota</taxon>
        <taxon>Cyanophyceae</taxon>
        <taxon>Nostocales</taxon>
        <taxon>Hapalosiphonaceae</taxon>
        <taxon>Fischerella</taxon>
    </lineage>
</organism>
<evidence type="ECO:0000313" key="4">
    <source>
        <dbReference type="Proteomes" id="UP000235036"/>
    </source>
</evidence>
<dbReference type="Pfam" id="PF00226">
    <property type="entry name" value="DnaJ"/>
    <property type="match status" value="1"/>
</dbReference>
<dbReference type="SMART" id="SM00271">
    <property type="entry name" value="DnaJ"/>
    <property type="match status" value="1"/>
</dbReference>
<dbReference type="CDD" id="cd06257">
    <property type="entry name" value="DnaJ"/>
    <property type="match status" value="1"/>
</dbReference>
<dbReference type="SUPFAM" id="SSF46565">
    <property type="entry name" value="Chaperone J-domain"/>
    <property type="match status" value="1"/>
</dbReference>
<dbReference type="GO" id="GO:0036503">
    <property type="term" value="P:ERAD pathway"/>
    <property type="evidence" value="ECO:0007669"/>
    <property type="project" value="TreeGrafter"/>
</dbReference>
<dbReference type="PANTHER" id="PTHR44360">
    <property type="entry name" value="DNAJ HOMOLOG SUBFAMILY B MEMBER 9"/>
    <property type="match status" value="1"/>
</dbReference>
<evidence type="ECO:0000313" key="3">
    <source>
        <dbReference type="EMBL" id="PLZ90730.1"/>
    </source>
</evidence>
<dbReference type="InterPro" id="IPR051948">
    <property type="entry name" value="Hsp70_co-chaperone_J-domain"/>
</dbReference>
<dbReference type="PRINTS" id="PR00625">
    <property type="entry name" value="JDOMAIN"/>
</dbReference>
<dbReference type="InterPro" id="IPR001623">
    <property type="entry name" value="DnaJ_domain"/>
</dbReference>
<sequence length="199" mass="22666">MNKNISAHPLTWATIYPRTPESKREAARFEVNFSTARNELLNELRLLGAKNVVISSNVPVRQDGLPYARPKEPDDPGVAVYFSIKDKNYALCCDRWLKVRHNLRAIGLHIAAMRGMERWGVGSVEQAFMGYQALPSSEVSKSAEQKWWEILGVNCYDSIETIKSAYRKLARKYHPDNGGNEEKMAELNRAYEQAKQLHA</sequence>
<accession>A0A2N6K4F0</accession>
<comment type="caution">
    <text evidence="3">The sequence shown here is derived from an EMBL/GenBank/DDBJ whole genome shotgun (WGS) entry which is preliminary data.</text>
</comment>
<gene>
    <name evidence="3" type="ORF">CEN44_10160</name>
</gene>
<dbReference type="InterPro" id="IPR036869">
    <property type="entry name" value="J_dom_sf"/>
</dbReference>
<keyword evidence="4" id="KW-1185">Reference proteome</keyword>
<keyword evidence="1" id="KW-0143">Chaperone</keyword>
<dbReference type="AlphaFoldDB" id="A0A2N6K4F0"/>
<dbReference type="GO" id="GO:0051787">
    <property type="term" value="F:misfolded protein binding"/>
    <property type="evidence" value="ECO:0007669"/>
    <property type="project" value="TreeGrafter"/>
</dbReference>
<evidence type="ECO:0000259" key="2">
    <source>
        <dbReference type="PROSITE" id="PS50076"/>
    </source>
</evidence>
<name>A0A2N6K4F0_FISMU</name>
<proteinExistence type="predicted"/>
<reference evidence="3 4" key="1">
    <citation type="submission" date="2017-08" db="EMBL/GenBank/DDBJ databases">
        <title>Genomes of Fischerella (Mastigocladus) sp. strains.</title>
        <authorList>
            <person name="Miller S.R."/>
        </authorList>
    </citation>
    <scope>NUCLEOTIDE SEQUENCE [LARGE SCALE GENOMIC DNA]</scope>
    <source>
        <strain evidence="3 4">CCMEE 5323</strain>
    </source>
</reference>
<dbReference type="Gene3D" id="1.10.287.110">
    <property type="entry name" value="DnaJ domain"/>
    <property type="match status" value="1"/>
</dbReference>